<name>A0A4U1BD12_9GAMM</name>
<keyword evidence="6" id="KW-1185">Reference proteome</keyword>
<comment type="caution">
    <text evidence="5">The sequence shown here is derived from an EMBL/GenBank/DDBJ whole genome shotgun (WGS) entry which is preliminary data.</text>
</comment>
<dbReference type="CDD" id="cd06127">
    <property type="entry name" value="DEDDh"/>
    <property type="match status" value="1"/>
</dbReference>
<dbReference type="PANTHER" id="PTHR30231">
    <property type="entry name" value="DNA POLYMERASE III SUBUNIT EPSILON"/>
    <property type="match status" value="1"/>
</dbReference>
<dbReference type="GO" id="GO:0008408">
    <property type="term" value="F:3'-5' exonuclease activity"/>
    <property type="evidence" value="ECO:0007669"/>
    <property type="project" value="TreeGrafter"/>
</dbReference>
<proteinExistence type="predicted"/>
<evidence type="ECO:0000256" key="2">
    <source>
        <dbReference type="ARBA" id="ARBA00022801"/>
    </source>
</evidence>
<dbReference type="SUPFAM" id="SSF53098">
    <property type="entry name" value="Ribonuclease H-like"/>
    <property type="match status" value="1"/>
</dbReference>
<dbReference type="InterPro" id="IPR013520">
    <property type="entry name" value="Ribonucl_H"/>
</dbReference>
<reference evidence="5 6" key="1">
    <citation type="submission" date="2019-04" db="EMBL/GenBank/DDBJ databases">
        <authorList>
            <person name="Hwang J.C."/>
        </authorList>
    </citation>
    <scope>NUCLEOTIDE SEQUENCE [LARGE SCALE GENOMIC DNA]</scope>
    <source>
        <strain evidence="5 6">IMCC35001</strain>
    </source>
</reference>
<dbReference type="Gene3D" id="3.30.420.10">
    <property type="entry name" value="Ribonuclease H-like superfamily/Ribonuclease H"/>
    <property type="match status" value="1"/>
</dbReference>
<evidence type="ECO:0000256" key="1">
    <source>
        <dbReference type="ARBA" id="ARBA00022722"/>
    </source>
</evidence>
<protein>
    <submittedName>
        <fullName evidence="5">3'-5' exonuclease</fullName>
    </submittedName>
</protein>
<dbReference type="GO" id="GO:0005829">
    <property type="term" value="C:cytosol"/>
    <property type="evidence" value="ECO:0007669"/>
    <property type="project" value="TreeGrafter"/>
</dbReference>
<dbReference type="NCBIfam" id="NF006602">
    <property type="entry name" value="PRK09146.1"/>
    <property type="match status" value="1"/>
</dbReference>
<dbReference type="Pfam" id="PF00929">
    <property type="entry name" value="RNase_T"/>
    <property type="match status" value="1"/>
</dbReference>
<keyword evidence="1" id="KW-0540">Nuclease</keyword>
<keyword evidence="3 5" id="KW-0269">Exonuclease</keyword>
<dbReference type="InterPro" id="IPR012337">
    <property type="entry name" value="RNaseH-like_sf"/>
</dbReference>
<keyword evidence="2" id="KW-0378">Hydrolase</keyword>
<dbReference type="AlphaFoldDB" id="A0A4U1BD12"/>
<evidence type="ECO:0000256" key="3">
    <source>
        <dbReference type="ARBA" id="ARBA00022839"/>
    </source>
</evidence>
<organism evidence="5 6">
    <name type="scientific">Ferrimonas sediminicola</name>
    <dbReference type="NCBI Taxonomy" id="2569538"/>
    <lineage>
        <taxon>Bacteria</taxon>
        <taxon>Pseudomonadati</taxon>
        <taxon>Pseudomonadota</taxon>
        <taxon>Gammaproteobacteria</taxon>
        <taxon>Alteromonadales</taxon>
        <taxon>Ferrimonadaceae</taxon>
        <taxon>Ferrimonas</taxon>
    </lineage>
</organism>
<evidence type="ECO:0000313" key="6">
    <source>
        <dbReference type="Proteomes" id="UP000305674"/>
    </source>
</evidence>
<dbReference type="Proteomes" id="UP000305674">
    <property type="component" value="Unassembled WGS sequence"/>
</dbReference>
<accession>A0A4U1BD12</accession>
<dbReference type="EMBL" id="SWCI01000005">
    <property type="protein sequence ID" value="TKB48836.1"/>
    <property type="molecule type" value="Genomic_DNA"/>
</dbReference>
<evidence type="ECO:0000259" key="4">
    <source>
        <dbReference type="SMART" id="SM00479"/>
    </source>
</evidence>
<feature type="domain" description="Exonuclease" evidence="4">
    <location>
        <begin position="49"/>
        <end position="230"/>
    </location>
</feature>
<dbReference type="SMART" id="SM00479">
    <property type="entry name" value="EXOIII"/>
    <property type="match status" value="1"/>
</dbReference>
<dbReference type="GO" id="GO:0003676">
    <property type="term" value="F:nucleic acid binding"/>
    <property type="evidence" value="ECO:0007669"/>
    <property type="project" value="InterPro"/>
</dbReference>
<dbReference type="PANTHER" id="PTHR30231:SF4">
    <property type="entry name" value="PROTEIN NEN2"/>
    <property type="match status" value="1"/>
</dbReference>
<evidence type="ECO:0000313" key="5">
    <source>
        <dbReference type="EMBL" id="TKB48836.1"/>
    </source>
</evidence>
<dbReference type="OrthoDB" id="5497329at2"/>
<sequence>MFGWWKRRQPDDNWAAYYQQGAARARDPRLQRFYGHGVMAPETPLSQVPFVALDFETTGLNPERDAIVSVGWVPFDLHRVYCRRAGQFLVQPERPLKEESVVIHGITHSDVDEAPDFTQVITPLLEVLTGAIAVVHYKQIERPFLDQALKSRLGEGIGFPLVDTMEVEQKILQHQMGSRWNRLVGKKPPSVRLGACRGRYGLPVYQPHHALTDAIATAELFQAQVAHHFSPQTPIGDIWG</sequence>
<dbReference type="RefSeq" id="WP_136853030.1">
    <property type="nucleotide sequence ID" value="NZ_SWCI01000005.1"/>
</dbReference>
<dbReference type="GO" id="GO:0006259">
    <property type="term" value="P:DNA metabolic process"/>
    <property type="evidence" value="ECO:0007669"/>
    <property type="project" value="UniProtKB-ARBA"/>
</dbReference>
<dbReference type="InterPro" id="IPR036397">
    <property type="entry name" value="RNaseH_sf"/>
</dbReference>
<gene>
    <name evidence="5" type="ORF">FCL40_09335</name>
</gene>